<comment type="caution">
    <text evidence="2">The sequence shown here is derived from an EMBL/GenBank/DDBJ whole genome shotgun (WGS) entry which is preliminary data.</text>
</comment>
<keyword evidence="3" id="KW-1185">Reference proteome</keyword>
<keyword evidence="1" id="KW-1133">Transmembrane helix</keyword>
<keyword evidence="1" id="KW-0472">Membrane</keyword>
<dbReference type="EMBL" id="LSDT01000005">
    <property type="protein sequence ID" value="KXB92765.1"/>
    <property type="molecule type" value="Genomic_DNA"/>
</dbReference>
<organism evidence="2 3">
    <name type="scientific">Megasphaera hutchinsoni</name>
    <dbReference type="NCBI Taxonomy" id="1588748"/>
    <lineage>
        <taxon>Bacteria</taxon>
        <taxon>Bacillati</taxon>
        <taxon>Bacillota</taxon>
        <taxon>Negativicutes</taxon>
        <taxon>Veillonellales</taxon>
        <taxon>Veillonellaceae</taxon>
        <taxon>Megasphaera</taxon>
    </lineage>
</organism>
<keyword evidence="1" id="KW-0812">Transmembrane</keyword>
<evidence type="ECO:0000256" key="1">
    <source>
        <dbReference type="SAM" id="Phobius"/>
    </source>
</evidence>
<name>A0A134CKQ1_9FIRM</name>
<feature type="transmembrane region" description="Helical" evidence="1">
    <location>
        <begin position="21"/>
        <end position="41"/>
    </location>
</feature>
<evidence type="ECO:0000313" key="2">
    <source>
        <dbReference type="EMBL" id="KXB92765.1"/>
    </source>
</evidence>
<sequence>MRISVRSIKTLSYTKSKLKFIEVYNLFIISQKFLFVNTFFLNTKKYSHLLNTSLPC</sequence>
<dbReference type="AlphaFoldDB" id="A0A134CKQ1"/>
<accession>A0A134CKQ1</accession>
<protein>
    <submittedName>
        <fullName evidence="2">Uncharacterized protein</fullName>
    </submittedName>
</protein>
<evidence type="ECO:0000313" key="3">
    <source>
        <dbReference type="Proteomes" id="UP000070160"/>
    </source>
</evidence>
<reference evidence="3" key="1">
    <citation type="submission" date="2016-01" db="EMBL/GenBank/DDBJ databases">
        <authorList>
            <person name="Mitreva M."/>
            <person name="Pepin K.H."/>
            <person name="Mihindukulasuriya K.A."/>
            <person name="Fulton R."/>
            <person name="Fronick C."/>
            <person name="O'Laughlin M."/>
            <person name="Miner T."/>
            <person name="Herter B."/>
            <person name="Rosa B.A."/>
            <person name="Cordes M."/>
            <person name="Tomlinson C."/>
            <person name="Wollam A."/>
            <person name="Palsikar V.B."/>
            <person name="Mardis E.R."/>
            <person name="Wilson R.K."/>
        </authorList>
    </citation>
    <scope>NUCLEOTIDE SEQUENCE [LARGE SCALE GENOMIC DNA]</scope>
    <source>
        <strain evidence="3">KA00182</strain>
    </source>
</reference>
<proteinExistence type="predicted"/>
<dbReference type="Proteomes" id="UP000070160">
    <property type="component" value="Unassembled WGS sequence"/>
</dbReference>
<gene>
    <name evidence="2" type="ORF">HMPREF3182_00233</name>
</gene>